<feature type="signal peptide" evidence="12">
    <location>
        <begin position="1"/>
        <end position="20"/>
    </location>
</feature>
<evidence type="ECO:0000256" key="2">
    <source>
        <dbReference type="ARBA" id="ARBA00007904"/>
    </source>
</evidence>
<proteinExistence type="inferred from homology"/>
<feature type="domain" description="ER membrane protein complex subunit 1 C-terminal" evidence="13">
    <location>
        <begin position="768"/>
        <end position="985"/>
    </location>
</feature>
<reference evidence="15 16" key="1">
    <citation type="submission" date="2019-06" db="EMBL/GenBank/DDBJ databases">
        <title>A chromosomal-level reference genome of Carpinus fangiana (Coryloideae, Betulaceae).</title>
        <authorList>
            <person name="Yang X."/>
            <person name="Wang Z."/>
            <person name="Zhang L."/>
            <person name="Hao G."/>
            <person name="Liu J."/>
            <person name="Yang Y."/>
        </authorList>
    </citation>
    <scope>NUCLEOTIDE SEQUENCE [LARGE SCALE GENOMIC DNA]</scope>
    <source>
        <strain evidence="15">Cfa_2016G</strain>
        <tissue evidence="15">Leaf</tissue>
    </source>
</reference>
<sequence>MGMRMAIRVFLPLLLLLASAEHSFSLYEDQVGLMDWHQQYIGKVKHAVFHTQKTGRKRVVVSTEENVIASLDLRHGEIFWRHVLGTNDAVDGIDIALGKYVITLSSEGSLLRAWNLPDGKMVWESFLQGSKPSKSLLSVLINLKVDKDNVILVFSKGCLHALSSIDGEVLWEKDFSAESIEVQQIIQPSGSDIIYAVGFVGSSQFDAYEINAKNGELLKHKSAAFPDGFYGEVLLVSSDMLVSLDATRSSLVTINFQNEEINFGKTYISDLVEESSRNAVILPSKLSGIFAVKVNTFSAFIRVTTEGKLEVVDKINNAAAVSDALSFSEGQKAFAIVEHADGKILLTVKLNHDWNGDLLKESIVMDHQRGLVHMVFINTYIRTDRSHGFRALIVMEDHSLLLLQQGAIVWSREESLASIVDVTTSELPVQKKGVSVAKVEQNLFEWLKGHILKLKGTLMLASPEDIAAIQGMRLKSSEKSKMTRDHNGFRKLLIVLTRAGKLYALHTGDGRVVWSLLLSSLHKSGSCEHPTGLSVYQWQVPHHHAMDENPSILVVGRCGPNWDAPGVLSFVDTYTGKELDSLGLTHSVMQVIPLPFTDSAEQHLHLIIDADHHAHLYPRTSEAIGIFQNEFSNVYWYSVDTDNGIIRGHDLKSNCFGVADEYCFDSRDLWSIVFPSESEKIIETVTRKLNEVVHTQAKVIADQDVMYKYISKNLLFVATVAPKASGEFRTATPEESWLVVYLIDTVTGRILHRMTHHGSQGPVRAVFSENWVVYHYFNLRAHRYEMSVIEIYDQSRAENKDVLKLVFGKHNLTSPISLYSRPEVIAKSQSYFFTHSVKTITVTSTAKGITSKQLLIGTIGDQVLALDKRYLDPRRSVNPTQAEKEEGVIPLTDSLPIIPQSYVTHALKVEGLRGIVTVPAKLESTTLAFAYGVDLFFTRMAPSRTYDSLTEDFSYALLLITIVALIAAIFVTWVLSERKELQEKWR</sequence>
<protein>
    <recommendedName>
        <fullName evidence="4">ER membrane protein complex subunit 1</fullName>
    </recommendedName>
</protein>
<dbReference type="InterPro" id="IPR058545">
    <property type="entry name" value="Beta-prop_EMC1_1st"/>
</dbReference>
<evidence type="ECO:0000256" key="6">
    <source>
        <dbReference type="ARBA" id="ARBA00022729"/>
    </source>
</evidence>
<comment type="subunit">
    <text evidence="3">Component of the ER membrane protein complex (EMC).</text>
</comment>
<dbReference type="Gene3D" id="2.130.10.10">
    <property type="entry name" value="YVTN repeat-like/Quinoprotein amine dehydrogenase"/>
    <property type="match status" value="1"/>
</dbReference>
<evidence type="ECO:0000256" key="8">
    <source>
        <dbReference type="ARBA" id="ARBA00022989"/>
    </source>
</evidence>
<feature type="chain" id="PRO_5024328200" description="ER membrane protein complex subunit 1" evidence="12">
    <location>
        <begin position="21"/>
        <end position="986"/>
    </location>
</feature>
<keyword evidence="9 11" id="KW-0472">Membrane</keyword>
<dbReference type="InterPro" id="IPR018391">
    <property type="entry name" value="PQQ_b-propeller_rpt"/>
</dbReference>
<feature type="transmembrane region" description="Helical" evidence="11">
    <location>
        <begin position="953"/>
        <end position="976"/>
    </location>
</feature>
<keyword evidence="7" id="KW-0256">Endoplasmic reticulum</keyword>
<dbReference type="InterPro" id="IPR011678">
    <property type="entry name" value="EMC1_C"/>
</dbReference>
<evidence type="ECO:0000256" key="7">
    <source>
        <dbReference type="ARBA" id="ARBA00022824"/>
    </source>
</evidence>
<evidence type="ECO:0000256" key="11">
    <source>
        <dbReference type="SAM" id="Phobius"/>
    </source>
</evidence>
<dbReference type="Pfam" id="PF07774">
    <property type="entry name" value="EMC1_C"/>
    <property type="match status" value="1"/>
</dbReference>
<dbReference type="AlphaFoldDB" id="A0A5N6R6H2"/>
<evidence type="ECO:0000313" key="15">
    <source>
        <dbReference type="EMBL" id="KAE8056600.1"/>
    </source>
</evidence>
<keyword evidence="5 11" id="KW-0812">Transmembrane</keyword>
<dbReference type="FunFam" id="2.130.10.10:FF:000579">
    <property type="entry name" value="Os05g0230600 protein"/>
    <property type="match status" value="1"/>
</dbReference>
<dbReference type="Proteomes" id="UP000327013">
    <property type="component" value="Chromosome 5"/>
</dbReference>
<evidence type="ECO:0000256" key="1">
    <source>
        <dbReference type="ARBA" id="ARBA00004115"/>
    </source>
</evidence>
<dbReference type="Pfam" id="PF25293">
    <property type="entry name" value="Beta-prop_EMC1_N"/>
    <property type="match status" value="1"/>
</dbReference>
<evidence type="ECO:0000256" key="5">
    <source>
        <dbReference type="ARBA" id="ARBA00022692"/>
    </source>
</evidence>
<evidence type="ECO:0000256" key="3">
    <source>
        <dbReference type="ARBA" id="ARBA00011276"/>
    </source>
</evidence>
<dbReference type="PANTHER" id="PTHR21573">
    <property type="entry name" value="ER MEMBRANE PROTEIN COMPLEX SUBUNIT 1"/>
    <property type="match status" value="1"/>
</dbReference>
<gene>
    <name evidence="15" type="ORF">FH972_013355</name>
</gene>
<keyword evidence="8 11" id="KW-1133">Transmembrane helix</keyword>
<keyword evidence="10" id="KW-0325">Glycoprotein</keyword>
<organism evidence="15 16">
    <name type="scientific">Carpinus fangiana</name>
    <dbReference type="NCBI Taxonomy" id="176857"/>
    <lineage>
        <taxon>Eukaryota</taxon>
        <taxon>Viridiplantae</taxon>
        <taxon>Streptophyta</taxon>
        <taxon>Embryophyta</taxon>
        <taxon>Tracheophyta</taxon>
        <taxon>Spermatophyta</taxon>
        <taxon>Magnoliopsida</taxon>
        <taxon>eudicotyledons</taxon>
        <taxon>Gunneridae</taxon>
        <taxon>Pentapetalae</taxon>
        <taxon>rosids</taxon>
        <taxon>fabids</taxon>
        <taxon>Fagales</taxon>
        <taxon>Betulaceae</taxon>
        <taxon>Carpinus</taxon>
    </lineage>
</organism>
<comment type="subcellular location">
    <subcellularLocation>
        <location evidence="1">Endoplasmic reticulum membrane</location>
        <topology evidence="1">Single-pass type I membrane protein</topology>
    </subcellularLocation>
</comment>
<keyword evidence="6 12" id="KW-0732">Signal</keyword>
<evidence type="ECO:0000313" key="16">
    <source>
        <dbReference type="Proteomes" id="UP000327013"/>
    </source>
</evidence>
<dbReference type="GO" id="GO:0034975">
    <property type="term" value="P:protein folding in endoplasmic reticulum"/>
    <property type="evidence" value="ECO:0007669"/>
    <property type="project" value="TreeGrafter"/>
</dbReference>
<dbReference type="PANTHER" id="PTHR21573:SF0">
    <property type="entry name" value="ER MEMBRANE PROTEIN COMPLEX SUBUNIT 1"/>
    <property type="match status" value="1"/>
</dbReference>
<evidence type="ECO:0000259" key="13">
    <source>
        <dbReference type="Pfam" id="PF07774"/>
    </source>
</evidence>
<comment type="similarity">
    <text evidence="2">Belongs to the EMC1 family.</text>
</comment>
<evidence type="ECO:0000256" key="9">
    <source>
        <dbReference type="ARBA" id="ARBA00023136"/>
    </source>
</evidence>
<dbReference type="InterPro" id="IPR011047">
    <property type="entry name" value="Quinoprotein_ADH-like_sf"/>
</dbReference>
<evidence type="ECO:0000259" key="14">
    <source>
        <dbReference type="Pfam" id="PF25293"/>
    </source>
</evidence>
<evidence type="ECO:0000256" key="10">
    <source>
        <dbReference type="ARBA" id="ARBA00023180"/>
    </source>
</evidence>
<dbReference type="InterPro" id="IPR026895">
    <property type="entry name" value="EMC1"/>
</dbReference>
<dbReference type="SUPFAM" id="SSF50998">
    <property type="entry name" value="Quinoprotein alcohol dehydrogenase-like"/>
    <property type="match status" value="2"/>
</dbReference>
<name>A0A5N6R6H2_9ROSI</name>
<evidence type="ECO:0000256" key="12">
    <source>
        <dbReference type="SAM" id="SignalP"/>
    </source>
</evidence>
<feature type="domain" description="EMC1 first beta-propeller" evidence="14">
    <location>
        <begin position="26"/>
        <end position="414"/>
    </location>
</feature>
<dbReference type="InterPro" id="IPR015943">
    <property type="entry name" value="WD40/YVTN_repeat-like_dom_sf"/>
</dbReference>
<dbReference type="GO" id="GO:0072546">
    <property type="term" value="C:EMC complex"/>
    <property type="evidence" value="ECO:0007669"/>
    <property type="project" value="InterPro"/>
</dbReference>
<dbReference type="OrthoDB" id="28092at2759"/>
<dbReference type="SMART" id="SM00564">
    <property type="entry name" value="PQQ"/>
    <property type="match status" value="3"/>
</dbReference>
<accession>A0A5N6R6H2</accession>
<keyword evidence="16" id="KW-1185">Reference proteome</keyword>
<evidence type="ECO:0000256" key="4">
    <source>
        <dbReference type="ARBA" id="ARBA00020824"/>
    </source>
</evidence>
<dbReference type="EMBL" id="CM017325">
    <property type="protein sequence ID" value="KAE8056600.1"/>
    <property type="molecule type" value="Genomic_DNA"/>
</dbReference>